<sequence length="233" mass="25977">MAHDSSSMGSTRVCCDKYCWRLFTLSRVSASHVSTSHIPPTFNRISFGSDIIILAREIGAPALVPSAMYDISRSTPSAAALGVPASSDRSTTTRLDHEDLLRVLRGREHASRYFSTFIVNELEGREPSPWCMRRKETKPVESRACQIAFEAITFELLRDVNGIVSSRTSDPIYAMADAEVMQTKEGRPEEDNTSPMRTCETCRTEFGAAVDAAKEEFWKKLPSWFGVEVPSWG</sequence>
<dbReference type="Proteomes" id="UP000790377">
    <property type="component" value="Unassembled WGS sequence"/>
</dbReference>
<accession>A0ACB8AJK4</accession>
<protein>
    <submittedName>
        <fullName evidence="1">Uncharacterized protein</fullName>
    </submittedName>
</protein>
<organism evidence="1 2">
    <name type="scientific">Hygrophoropsis aurantiaca</name>
    <dbReference type="NCBI Taxonomy" id="72124"/>
    <lineage>
        <taxon>Eukaryota</taxon>
        <taxon>Fungi</taxon>
        <taxon>Dikarya</taxon>
        <taxon>Basidiomycota</taxon>
        <taxon>Agaricomycotina</taxon>
        <taxon>Agaricomycetes</taxon>
        <taxon>Agaricomycetidae</taxon>
        <taxon>Boletales</taxon>
        <taxon>Coniophorineae</taxon>
        <taxon>Hygrophoropsidaceae</taxon>
        <taxon>Hygrophoropsis</taxon>
    </lineage>
</organism>
<gene>
    <name evidence="1" type="ORF">BJ138DRAFT_1146016</name>
</gene>
<name>A0ACB8AJK4_9AGAM</name>
<evidence type="ECO:0000313" key="1">
    <source>
        <dbReference type="EMBL" id="KAH7913450.1"/>
    </source>
</evidence>
<comment type="caution">
    <text evidence="1">The sequence shown here is derived from an EMBL/GenBank/DDBJ whole genome shotgun (WGS) entry which is preliminary data.</text>
</comment>
<evidence type="ECO:0000313" key="2">
    <source>
        <dbReference type="Proteomes" id="UP000790377"/>
    </source>
</evidence>
<reference evidence="1" key="1">
    <citation type="journal article" date="2021" name="New Phytol.">
        <title>Evolutionary innovations through gain and loss of genes in the ectomycorrhizal Boletales.</title>
        <authorList>
            <person name="Wu G."/>
            <person name="Miyauchi S."/>
            <person name="Morin E."/>
            <person name="Kuo A."/>
            <person name="Drula E."/>
            <person name="Varga T."/>
            <person name="Kohler A."/>
            <person name="Feng B."/>
            <person name="Cao Y."/>
            <person name="Lipzen A."/>
            <person name="Daum C."/>
            <person name="Hundley H."/>
            <person name="Pangilinan J."/>
            <person name="Johnson J."/>
            <person name="Barry K."/>
            <person name="LaButti K."/>
            <person name="Ng V."/>
            <person name="Ahrendt S."/>
            <person name="Min B."/>
            <person name="Choi I.G."/>
            <person name="Park H."/>
            <person name="Plett J.M."/>
            <person name="Magnuson J."/>
            <person name="Spatafora J.W."/>
            <person name="Nagy L.G."/>
            <person name="Henrissat B."/>
            <person name="Grigoriev I.V."/>
            <person name="Yang Z.L."/>
            <person name="Xu J."/>
            <person name="Martin F.M."/>
        </authorList>
    </citation>
    <scope>NUCLEOTIDE SEQUENCE</scope>
    <source>
        <strain evidence="1">ATCC 28755</strain>
    </source>
</reference>
<proteinExistence type="predicted"/>
<dbReference type="EMBL" id="MU267630">
    <property type="protein sequence ID" value="KAH7913450.1"/>
    <property type="molecule type" value="Genomic_DNA"/>
</dbReference>
<keyword evidence="2" id="KW-1185">Reference proteome</keyword>